<dbReference type="EC" id="3.6.3.-" evidence="5"/>
<dbReference type="OrthoDB" id="9802264at2"/>
<gene>
    <name evidence="5" type="primary">macB_2</name>
    <name evidence="5" type="ORF">Clow_00029</name>
</gene>
<dbReference type="EMBL" id="LKEV01000001">
    <property type="protein sequence ID" value="KQB86984.1"/>
    <property type="molecule type" value="Genomic_DNA"/>
</dbReference>
<dbReference type="PANTHER" id="PTHR24220:SF683">
    <property type="entry name" value="ABC TRANSPORTER ATP-BINDING PROTEIN"/>
    <property type="match status" value="1"/>
</dbReference>
<name>A0A0Q0YX84_9CORY</name>
<dbReference type="FunFam" id="3.40.50.300:FF:000032">
    <property type="entry name" value="Export ABC transporter ATP-binding protein"/>
    <property type="match status" value="1"/>
</dbReference>
<feature type="domain" description="ABC transporter" evidence="4">
    <location>
        <begin position="9"/>
        <end position="235"/>
    </location>
</feature>
<dbReference type="GO" id="GO:0016887">
    <property type="term" value="F:ATP hydrolysis activity"/>
    <property type="evidence" value="ECO:0007669"/>
    <property type="project" value="InterPro"/>
</dbReference>
<dbReference type="RefSeq" id="WP_055174628.1">
    <property type="nucleotide sequence ID" value="NZ_JAUSQY010000001.1"/>
</dbReference>
<dbReference type="GO" id="GO:0005886">
    <property type="term" value="C:plasma membrane"/>
    <property type="evidence" value="ECO:0007669"/>
    <property type="project" value="TreeGrafter"/>
</dbReference>
<dbReference type="PANTHER" id="PTHR24220">
    <property type="entry name" value="IMPORT ATP-BINDING PROTEIN"/>
    <property type="match status" value="1"/>
</dbReference>
<dbReference type="GO" id="GO:0005524">
    <property type="term" value="F:ATP binding"/>
    <property type="evidence" value="ECO:0007669"/>
    <property type="project" value="UniProtKB-KW"/>
</dbReference>
<dbReference type="AlphaFoldDB" id="A0A0Q0YX84"/>
<dbReference type="Gene3D" id="3.40.50.300">
    <property type="entry name" value="P-loop containing nucleotide triphosphate hydrolases"/>
    <property type="match status" value="1"/>
</dbReference>
<dbReference type="PATRIC" id="fig|1544413.3.peg.30"/>
<proteinExistence type="predicted"/>
<dbReference type="Proteomes" id="UP000050488">
    <property type="component" value="Unassembled WGS sequence"/>
</dbReference>
<sequence length="235" mass="25741">MEEQQRSLIELRSIVKTFNQGSPNELTVLHGIDLAVRRGEFLSVVGSSGSGKSTLMNIIGLLDRPTAGTYLLDGVNVLQSDDNALAQTRAQTIGFVFQNFNLVSRISALRNVEMPMMYAGIPPRVRTQRAKDLLGLVGMEDRMDHQPSELSGGQKQRVAIARALANDPEILLADEPTGALDSGTGRMVMDIFHSLHEEMGRSIVFITHNPELAQETDRIITLVDGRVEINSGGYL</sequence>
<keyword evidence="5" id="KW-0378">Hydrolase</keyword>
<keyword evidence="3 5" id="KW-0067">ATP-binding</keyword>
<dbReference type="STRING" id="1544413.Clow_00029"/>
<dbReference type="InterPro" id="IPR015854">
    <property type="entry name" value="ABC_transpr_LolD-like"/>
</dbReference>
<reference evidence="5 6" key="1">
    <citation type="submission" date="2015-10" db="EMBL/GenBank/DDBJ databases">
        <title>Corynebacteirum lowii and Corynebacterium oculi species nova, derived from human clinical disease and and emended description of Corynebacterium mastiditis.</title>
        <authorList>
            <person name="Bernard K."/>
            <person name="Pacheco A.L."/>
            <person name="Mcdougall C."/>
            <person name="Burtx T."/>
            <person name="Weibe D."/>
            <person name="Tyler S."/>
            <person name="Olson A.B."/>
            <person name="Cnockaert M."/>
            <person name="Eguchi H."/>
            <person name="Kuwahara T."/>
            <person name="Nakayama-Imaohji H."/>
            <person name="Boudewijins M."/>
            <person name="Van Hoecke F."/>
            <person name="Bernier A.-M."/>
            <person name="Vandamme P."/>
        </authorList>
    </citation>
    <scope>NUCLEOTIDE SEQUENCE [LARGE SCALE GENOMIC DNA]</scope>
    <source>
        <strain evidence="5 6">NML 130206</strain>
    </source>
</reference>
<dbReference type="GO" id="GO:0098796">
    <property type="term" value="C:membrane protein complex"/>
    <property type="evidence" value="ECO:0007669"/>
    <property type="project" value="UniProtKB-ARBA"/>
</dbReference>
<dbReference type="InterPro" id="IPR003593">
    <property type="entry name" value="AAA+_ATPase"/>
</dbReference>
<keyword evidence="2" id="KW-0547">Nucleotide-binding</keyword>
<dbReference type="Pfam" id="PF00005">
    <property type="entry name" value="ABC_tran"/>
    <property type="match status" value="1"/>
</dbReference>
<keyword evidence="1" id="KW-0813">Transport</keyword>
<dbReference type="InterPro" id="IPR017871">
    <property type="entry name" value="ABC_transporter-like_CS"/>
</dbReference>
<protein>
    <submittedName>
        <fullName evidence="5">Macrolide export ATP-binding/permease protein MacB</fullName>
        <ecNumber evidence="5">3.6.3.-</ecNumber>
    </submittedName>
</protein>
<evidence type="ECO:0000259" key="4">
    <source>
        <dbReference type="PROSITE" id="PS50893"/>
    </source>
</evidence>
<dbReference type="InterPro" id="IPR003439">
    <property type="entry name" value="ABC_transporter-like_ATP-bd"/>
</dbReference>
<dbReference type="GO" id="GO:0022857">
    <property type="term" value="F:transmembrane transporter activity"/>
    <property type="evidence" value="ECO:0007669"/>
    <property type="project" value="TreeGrafter"/>
</dbReference>
<evidence type="ECO:0000313" key="6">
    <source>
        <dbReference type="Proteomes" id="UP000050488"/>
    </source>
</evidence>
<comment type="caution">
    <text evidence="5">The sequence shown here is derived from an EMBL/GenBank/DDBJ whole genome shotgun (WGS) entry which is preliminary data.</text>
</comment>
<accession>A0A0Q0YX84</accession>
<evidence type="ECO:0000256" key="3">
    <source>
        <dbReference type="ARBA" id="ARBA00022840"/>
    </source>
</evidence>
<dbReference type="SMART" id="SM00382">
    <property type="entry name" value="AAA"/>
    <property type="match status" value="1"/>
</dbReference>
<evidence type="ECO:0000256" key="1">
    <source>
        <dbReference type="ARBA" id="ARBA00022448"/>
    </source>
</evidence>
<dbReference type="PROSITE" id="PS50893">
    <property type="entry name" value="ABC_TRANSPORTER_2"/>
    <property type="match status" value="1"/>
</dbReference>
<keyword evidence="6" id="KW-1185">Reference proteome</keyword>
<dbReference type="PROSITE" id="PS00211">
    <property type="entry name" value="ABC_TRANSPORTER_1"/>
    <property type="match status" value="1"/>
</dbReference>
<dbReference type="InterPro" id="IPR017911">
    <property type="entry name" value="MacB-like_ATP-bd"/>
</dbReference>
<organism evidence="5 6">
    <name type="scientific">Corynebacterium lowii</name>
    <dbReference type="NCBI Taxonomy" id="1544413"/>
    <lineage>
        <taxon>Bacteria</taxon>
        <taxon>Bacillati</taxon>
        <taxon>Actinomycetota</taxon>
        <taxon>Actinomycetes</taxon>
        <taxon>Mycobacteriales</taxon>
        <taxon>Corynebacteriaceae</taxon>
        <taxon>Corynebacterium</taxon>
    </lineage>
</organism>
<evidence type="ECO:0000313" key="5">
    <source>
        <dbReference type="EMBL" id="KQB86984.1"/>
    </source>
</evidence>
<dbReference type="CDD" id="cd03255">
    <property type="entry name" value="ABC_MJ0796_LolCDE_FtsE"/>
    <property type="match status" value="1"/>
</dbReference>
<dbReference type="SUPFAM" id="SSF52540">
    <property type="entry name" value="P-loop containing nucleoside triphosphate hydrolases"/>
    <property type="match status" value="1"/>
</dbReference>
<evidence type="ECO:0000256" key="2">
    <source>
        <dbReference type="ARBA" id="ARBA00022741"/>
    </source>
</evidence>
<dbReference type="InterPro" id="IPR027417">
    <property type="entry name" value="P-loop_NTPase"/>
</dbReference>